<sequence>MPDSTLVPARSSAQLIASDISVTYNDTPVLSGVDLTVTPTSRWCIVGENGRGKSTLLHVLAGTLLPDSGSVSRVGTLGLAEQELRTTDDRTVGQVIADSIAQSLSALTEFESATIGLAAGQPGADERYSSALEQVETLGAWDAERRVDIALDGLGAESDRSRLLTELSVGQRYRVRLACLLGAQDDFLLLDEPTNHLDRAGLDYLTERLSTRAGGVVVVSHDRALISDVAQHILDLDPTPDGRPRTYGDGYTSYRSGRESETTRWEQEYEQQRAETTKLREDLSNAQNRLVSGWRPGKGTGKHQRATRAGSLVQNVRRRQSALQSQLLPVPEPPQRFRFPELRSRSGVSLLDAEEVTVDGRLNMPVSLTLHSRSKYVVTGPNGSGKSTLLAVLAGELHPTTGRRHTPHGTRIALLRQESSLPAERRAGDYFRSHADISASLSSLGILRSREVDQRIGELSMGQQRRLDLAVALAHRPHVLLLDEPTNHLSIRLVDELTQALDATEAAVVVSTHDRQMLRDTESWNTLDLAGGRCP</sequence>
<feature type="region of interest" description="Disordered" evidence="4">
    <location>
        <begin position="237"/>
        <end position="266"/>
    </location>
</feature>
<dbReference type="Proteomes" id="UP001432000">
    <property type="component" value="Chromosome"/>
</dbReference>
<dbReference type="SMART" id="SM00382">
    <property type="entry name" value="AAA"/>
    <property type="match status" value="2"/>
</dbReference>
<organism evidence="6 7">
    <name type="scientific">Rhodococcus sovatensis</name>
    <dbReference type="NCBI Taxonomy" id="1805840"/>
    <lineage>
        <taxon>Bacteria</taxon>
        <taxon>Bacillati</taxon>
        <taxon>Actinomycetota</taxon>
        <taxon>Actinomycetes</taxon>
        <taxon>Mycobacteriales</taxon>
        <taxon>Nocardiaceae</taxon>
        <taxon>Rhodococcus</taxon>
    </lineage>
</organism>
<dbReference type="RefSeq" id="WP_338888600.1">
    <property type="nucleotide sequence ID" value="NZ_CP147846.1"/>
</dbReference>
<dbReference type="InterPro" id="IPR003439">
    <property type="entry name" value="ABC_transporter-like_ATP-bd"/>
</dbReference>
<dbReference type="PANTHER" id="PTHR19211:SF14">
    <property type="entry name" value="ATP-BINDING CASSETTE SUB-FAMILY F MEMBER 1"/>
    <property type="match status" value="1"/>
</dbReference>
<evidence type="ECO:0000256" key="3">
    <source>
        <dbReference type="ARBA" id="ARBA00022840"/>
    </source>
</evidence>
<feature type="region of interest" description="Disordered" evidence="4">
    <location>
        <begin position="290"/>
        <end position="311"/>
    </location>
</feature>
<dbReference type="PANTHER" id="PTHR19211">
    <property type="entry name" value="ATP-BINDING TRANSPORT PROTEIN-RELATED"/>
    <property type="match status" value="1"/>
</dbReference>
<gene>
    <name evidence="6" type="ORF">WDS16_25000</name>
</gene>
<evidence type="ECO:0000313" key="6">
    <source>
        <dbReference type="EMBL" id="WXG68410.1"/>
    </source>
</evidence>
<keyword evidence="7" id="KW-1185">Reference proteome</keyword>
<keyword evidence="3 6" id="KW-0067">ATP-binding</keyword>
<dbReference type="InterPro" id="IPR003593">
    <property type="entry name" value="AAA+_ATPase"/>
</dbReference>
<feature type="compositionally biased region" description="Basic and acidic residues" evidence="4">
    <location>
        <begin position="256"/>
        <end position="266"/>
    </location>
</feature>
<evidence type="ECO:0000256" key="4">
    <source>
        <dbReference type="SAM" id="MobiDB-lite"/>
    </source>
</evidence>
<dbReference type="InterPro" id="IPR027417">
    <property type="entry name" value="P-loop_NTPase"/>
</dbReference>
<feature type="domain" description="ABC transporter" evidence="5">
    <location>
        <begin position="15"/>
        <end position="263"/>
    </location>
</feature>
<reference evidence="6 7" key="1">
    <citation type="submission" date="2024-03" db="EMBL/GenBank/DDBJ databases">
        <title>Natural products discovery in diverse microorganisms through a two-stage MS feature dereplication strategy.</title>
        <authorList>
            <person name="Zhang R."/>
        </authorList>
    </citation>
    <scope>NUCLEOTIDE SEQUENCE [LARGE SCALE GENOMIC DNA]</scope>
    <source>
        <strain evidence="6 7">18930</strain>
    </source>
</reference>
<keyword evidence="1" id="KW-0677">Repeat</keyword>
<dbReference type="PROSITE" id="PS50893">
    <property type="entry name" value="ABC_TRANSPORTER_2"/>
    <property type="match status" value="2"/>
</dbReference>
<accession>A0ABZ2PH34</accession>
<evidence type="ECO:0000313" key="7">
    <source>
        <dbReference type="Proteomes" id="UP001432000"/>
    </source>
</evidence>
<evidence type="ECO:0000256" key="1">
    <source>
        <dbReference type="ARBA" id="ARBA00022737"/>
    </source>
</evidence>
<keyword evidence="2" id="KW-0547">Nucleotide-binding</keyword>
<dbReference type="GO" id="GO:0005524">
    <property type="term" value="F:ATP binding"/>
    <property type="evidence" value="ECO:0007669"/>
    <property type="project" value="UniProtKB-KW"/>
</dbReference>
<feature type="domain" description="ABC transporter" evidence="5">
    <location>
        <begin position="348"/>
        <end position="530"/>
    </location>
</feature>
<name>A0ABZ2PH34_9NOCA</name>
<dbReference type="Gene3D" id="3.40.50.300">
    <property type="entry name" value="P-loop containing nucleotide triphosphate hydrolases"/>
    <property type="match status" value="2"/>
</dbReference>
<protein>
    <submittedName>
        <fullName evidence="6">ABC-F family ATP-binding cassette domain-containing protein</fullName>
    </submittedName>
</protein>
<dbReference type="EMBL" id="CP147846">
    <property type="protein sequence ID" value="WXG68410.1"/>
    <property type="molecule type" value="Genomic_DNA"/>
</dbReference>
<dbReference type="CDD" id="cd03221">
    <property type="entry name" value="ABCF_EF-3"/>
    <property type="match status" value="1"/>
</dbReference>
<evidence type="ECO:0000259" key="5">
    <source>
        <dbReference type="PROSITE" id="PS50893"/>
    </source>
</evidence>
<evidence type="ECO:0000256" key="2">
    <source>
        <dbReference type="ARBA" id="ARBA00022741"/>
    </source>
</evidence>
<dbReference type="SUPFAM" id="SSF52540">
    <property type="entry name" value="P-loop containing nucleoside triphosphate hydrolases"/>
    <property type="match status" value="2"/>
</dbReference>
<dbReference type="InterPro" id="IPR050611">
    <property type="entry name" value="ABCF"/>
</dbReference>
<proteinExistence type="predicted"/>
<dbReference type="Pfam" id="PF00005">
    <property type="entry name" value="ABC_tran"/>
    <property type="match status" value="2"/>
</dbReference>